<dbReference type="CDD" id="cd00950">
    <property type="entry name" value="DHDPS"/>
    <property type="match status" value="1"/>
</dbReference>
<dbReference type="AlphaFoldDB" id="A0A0F9VHI4"/>
<dbReference type="GO" id="GO:0008840">
    <property type="term" value="F:4-hydroxy-tetrahydrodipicolinate synthase activity"/>
    <property type="evidence" value="ECO:0007669"/>
    <property type="project" value="UniProtKB-EC"/>
</dbReference>
<gene>
    <name evidence="11" type="ORF">LCGC14_0094500</name>
</gene>
<dbReference type="PROSITE" id="PS00666">
    <property type="entry name" value="DHDPS_2"/>
    <property type="match status" value="1"/>
</dbReference>
<keyword evidence="5" id="KW-0028">Amino-acid biosynthesis</keyword>
<dbReference type="InterPro" id="IPR005263">
    <property type="entry name" value="DapA"/>
</dbReference>
<keyword evidence="9" id="KW-0704">Schiff base</keyword>
<dbReference type="EMBL" id="LAZR01000026">
    <property type="protein sequence ID" value="KKO03525.1"/>
    <property type="molecule type" value="Genomic_DNA"/>
</dbReference>
<dbReference type="InterPro" id="IPR020625">
    <property type="entry name" value="Schiff_base-form_aldolases_AS"/>
</dbReference>
<dbReference type="PANTHER" id="PTHR12128:SF66">
    <property type="entry name" value="4-HYDROXY-2-OXOGLUTARATE ALDOLASE, MITOCHONDRIAL"/>
    <property type="match status" value="1"/>
</dbReference>
<evidence type="ECO:0000256" key="1">
    <source>
        <dbReference type="ARBA" id="ARBA00003294"/>
    </source>
</evidence>
<dbReference type="GO" id="GO:0005829">
    <property type="term" value="C:cytosol"/>
    <property type="evidence" value="ECO:0007669"/>
    <property type="project" value="TreeGrafter"/>
</dbReference>
<dbReference type="InterPro" id="IPR020624">
    <property type="entry name" value="Schiff_base-form_aldolases_CS"/>
</dbReference>
<dbReference type="InterPro" id="IPR013785">
    <property type="entry name" value="Aldolase_TIM"/>
</dbReference>
<dbReference type="PRINTS" id="PR00146">
    <property type="entry name" value="DHPICSNTHASE"/>
</dbReference>
<dbReference type="PROSITE" id="PS00665">
    <property type="entry name" value="DHDPS_1"/>
    <property type="match status" value="1"/>
</dbReference>
<evidence type="ECO:0000256" key="3">
    <source>
        <dbReference type="ARBA" id="ARBA00012086"/>
    </source>
</evidence>
<evidence type="ECO:0000256" key="5">
    <source>
        <dbReference type="ARBA" id="ARBA00022605"/>
    </source>
</evidence>
<dbReference type="GO" id="GO:0019877">
    <property type="term" value="P:diaminopimelate biosynthetic process"/>
    <property type="evidence" value="ECO:0007669"/>
    <property type="project" value="UniProtKB-KW"/>
</dbReference>
<evidence type="ECO:0000256" key="9">
    <source>
        <dbReference type="ARBA" id="ARBA00023270"/>
    </source>
</evidence>
<evidence type="ECO:0000256" key="2">
    <source>
        <dbReference type="ARBA" id="ARBA00005120"/>
    </source>
</evidence>
<dbReference type="SMART" id="SM01130">
    <property type="entry name" value="DHDPS"/>
    <property type="match status" value="1"/>
</dbReference>
<dbReference type="PIRSF" id="PIRSF001365">
    <property type="entry name" value="DHDPS"/>
    <property type="match status" value="1"/>
</dbReference>
<comment type="catalytic activity">
    <reaction evidence="10">
        <text>L-aspartate 4-semialdehyde + pyruvate = (2S,4S)-4-hydroxy-2,3,4,5-tetrahydrodipicolinate + H2O + H(+)</text>
        <dbReference type="Rhea" id="RHEA:34171"/>
        <dbReference type="ChEBI" id="CHEBI:15361"/>
        <dbReference type="ChEBI" id="CHEBI:15377"/>
        <dbReference type="ChEBI" id="CHEBI:15378"/>
        <dbReference type="ChEBI" id="CHEBI:67139"/>
        <dbReference type="ChEBI" id="CHEBI:537519"/>
        <dbReference type="EC" id="4.3.3.7"/>
    </reaction>
</comment>
<comment type="pathway">
    <text evidence="2">Amino-acid biosynthesis; L-lysine biosynthesis via DAP pathway; (S)-tetrahydrodipicolinate from L-aspartate: step 3/4.</text>
</comment>
<dbReference type="InterPro" id="IPR002220">
    <property type="entry name" value="DapA-like"/>
</dbReference>
<dbReference type="HAMAP" id="MF_00418">
    <property type="entry name" value="DapA"/>
    <property type="match status" value="1"/>
</dbReference>
<dbReference type="Gene3D" id="3.20.20.70">
    <property type="entry name" value="Aldolase class I"/>
    <property type="match status" value="1"/>
</dbReference>
<sequence>MANPIQLEGSMVALVTPFAGGEVDYETLGKLIDMQIEAGTMGLVPCGTTGESPTLSHDEHNRVVAFTVEHAAGRAIVIAGTGSNSTAEAVRLTEHAESVGADACLVVNPYYNKPPQRGMFDHIQRLAEAELPIVLYNIPGRTSIELTVETMVAMYEKIDMVVAVKEATGKLDVASGLAAACDITILSGDDSLTLPIGAVGGRGVISVLANILPGKIRKLCDAILRGDMADATARHVRLFPLFKGIFVETNPIPIKALMAMAGLIGPEIRLPLAPLADEHRPKLAAMLKTFRIEAKL</sequence>
<evidence type="ECO:0000313" key="11">
    <source>
        <dbReference type="EMBL" id="KKO03525.1"/>
    </source>
</evidence>
<dbReference type="PANTHER" id="PTHR12128">
    <property type="entry name" value="DIHYDRODIPICOLINATE SYNTHASE"/>
    <property type="match status" value="1"/>
</dbReference>
<dbReference type="Pfam" id="PF00701">
    <property type="entry name" value="DHDPS"/>
    <property type="match status" value="1"/>
</dbReference>
<keyword evidence="4" id="KW-0963">Cytoplasm</keyword>
<keyword evidence="8" id="KW-0456">Lyase</keyword>
<dbReference type="GO" id="GO:0009089">
    <property type="term" value="P:lysine biosynthetic process via diaminopimelate"/>
    <property type="evidence" value="ECO:0007669"/>
    <property type="project" value="UniProtKB-UniPathway"/>
</dbReference>
<accession>A0A0F9VHI4</accession>
<proteinExistence type="inferred from homology"/>
<dbReference type="NCBIfam" id="TIGR00674">
    <property type="entry name" value="dapA"/>
    <property type="match status" value="1"/>
</dbReference>
<dbReference type="UniPathway" id="UPA00034">
    <property type="reaction ID" value="UER00017"/>
</dbReference>
<organism evidence="11">
    <name type="scientific">marine sediment metagenome</name>
    <dbReference type="NCBI Taxonomy" id="412755"/>
    <lineage>
        <taxon>unclassified sequences</taxon>
        <taxon>metagenomes</taxon>
        <taxon>ecological metagenomes</taxon>
    </lineage>
</organism>
<reference evidence="11" key="1">
    <citation type="journal article" date="2015" name="Nature">
        <title>Complex archaea that bridge the gap between prokaryotes and eukaryotes.</title>
        <authorList>
            <person name="Spang A."/>
            <person name="Saw J.H."/>
            <person name="Jorgensen S.L."/>
            <person name="Zaremba-Niedzwiedzka K."/>
            <person name="Martijn J."/>
            <person name="Lind A.E."/>
            <person name="van Eijk R."/>
            <person name="Schleper C."/>
            <person name="Guy L."/>
            <person name="Ettema T.J."/>
        </authorList>
    </citation>
    <scope>NUCLEOTIDE SEQUENCE</scope>
</reference>
<comment type="function">
    <text evidence="1">Catalyzes the condensation of (S)-aspartate-beta-semialdehyde [(S)-ASA] and pyruvate to 4-hydroxy-tetrahydrodipicolinate (HTPA).</text>
</comment>
<name>A0A0F9VHI4_9ZZZZ</name>
<dbReference type="SUPFAM" id="SSF51569">
    <property type="entry name" value="Aldolase"/>
    <property type="match status" value="1"/>
</dbReference>
<keyword evidence="7" id="KW-0457">Lysine biosynthesis</keyword>
<dbReference type="EC" id="4.3.3.7" evidence="3"/>
<evidence type="ECO:0000256" key="7">
    <source>
        <dbReference type="ARBA" id="ARBA00023154"/>
    </source>
</evidence>
<evidence type="ECO:0000256" key="6">
    <source>
        <dbReference type="ARBA" id="ARBA00022915"/>
    </source>
</evidence>
<comment type="caution">
    <text evidence="11">The sequence shown here is derived from an EMBL/GenBank/DDBJ whole genome shotgun (WGS) entry which is preliminary data.</text>
</comment>
<evidence type="ECO:0000256" key="4">
    <source>
        <dbReference type="ARBA" id="ARBA00022490"/>
    </source>
</evidence>
<protein>
    <recommendedName>
        <fullName evidence="3">4-hydroxy-tetrahydrodipicolinate synthase</fullName>
        <ecNumber evidence="3">4.3.3.7</ecNumber>
    </recommendedName>
</protein>
<evidence type="ECO:0000256" key="10">
    <source>
        <dbReference type="ARBA" id="ARBA00047836"/>
    </source>
</evidence>
<keyword evidence="6" id="KW-0220">Diaminopimelate biosynthesis</keyword>
<evidence type="ECO:0000256" key="8">
    <source>
        <dbReference type="ARBA" id="ARBA00023239"/>
    </source>
</evidence>